<dbReference type="PROSITE" id="PS50206">
    <property type="entry name" value="RHODANESE_3"/>
    <property type="match status" value="1"/>
</dbReference>
<dbReference type="Pfam" id="PF00581">
    <property type="entry name" value="Rhodanese"/>
    <property type="match status" value="1"/>
</dbReference>
<evidence type="ECO:0000259" key="1">
    <source>
        <dbReference type="PROSITE" id="PS50206"/>
    </source>
</evidence>
<proteinExistence type="predicted"/>
<name>A0ABS5CGI8_9BACL</name>
<dbReference type="RefSeq" id="WP_210661058.1">
    <property type="nucleotide sequence ID" value="NZ_JAGKSP010000008.1"/>
</dbReference>
<accession>A0ABS5CGI8</accession>
<dbReference type="CDD" id="cd00158">
    <property type="entry name" value="RHOD"/>
    <property type="match status" value="1"/>
</dbReference>
<keyword evidence="3" id="KW-1185">Reference proteome</keyword>
<dbReference type="Proteomes" id="UP000673394">
    <property type="component" value="Unassembled WGS sequence"/>
</dbReference>
<comment type="caution">
    <text evidence="2">The sequence shown here is derived from an EMBL/GenBank/DDBJ whole genome shotgun (WGS) entry which is preliminary data.</text>
</comment>
<dbReference type="EMBL" id="JAGKSP010000008">
    <property type="protein sequence ID" value="MBP3964993.1"/>
    <property type="molecule type" value="Genomic_DNA"/>
</dbReference>
<organism evidence="2 3">
    <name type="scientific">Paenibacillus lignilyticus</name>
    <dbReference type="NCBI Taxonomy" id="1172615"/>
    <lineage>
        <taxon>Bacteria</taxon>
        <taxon>Bacillati</taxon>
        <taxon>Bacillota</taxon>
        <taxon>Bacilli</taxon>
        <taxon>Bacillales</taxon>
        <taxon>Paenibacillaceae</taxon>
        <taxon>Paenibacillus</taxon>
    </lineage>
</organism>
<dbReference type="Gene3D" id="3.40.250.10">
    <property type="entry name" value="Rhodanese-like domain"/>
    <property type="match status" value="1"/>
</dbReference>
<reference evidence="2 3" key="1">
    <citation type="submission" date="2021-04" db="EMBL/GenBank/DDBJ databases">
        <title>Paenibacillus sp. DLE-14 whole genome sequence.</title>
        <authorList>
            <person name="Ham Y.J."/>
        </authorList>
    </citation>
    <scope>NUCLEOTIDE SEQUENCE [LARGE SCALE GENOMIC DNA]</scope>
    <source>
        <strain evidence="2 3">DLE-14</strain>
    </source>
</reference>
<dbReference type="PANTHER" id="PTHR43031">
    <property type="entry name" value="FAD-DEPENDENT OXIDOREDUCTASE"/>
    <property type="match status" value="1"/>
</dbReference>
<dbReference type="SUPFAM" id="SSF52821">
    <property type="entry name" value="Rhodanese/Cell cycle control phosphatase"/>
    <property type="match status" value="1"/>
</dbReference>
<dbReference type="InterPro" id="IPR050229">
    <property type="entry name" value="GlpE_sulfurtransferase"/>
</dbReference>
<dbReference type="PANTHER" id="PTHR43031:SF17">
    <property type="entry name" value="SULFURTRANSFERASE YTWF-RELATED"/>
    <property type="match status" value="1"/>
</dbReference>
<dbReference type="InterPro" id="IPR001763">
    <property type="entry name" value="Rhodanese-like_dom"/>
</dbReference>
<dbReference type="InterPro" id="IPR036873">
    <property type="entry name" value="Rhodanese-like_dom_sf"/>
</dbReference>
<evidence type="ECO:0000313" key="3">
    <source>
        <dbReference type="Proteomes" id="UP000673394"/>
    </source>
</evidence>
<feature type="domain" description="Rhodanese" evidence="1">
    <location>
        <begin position="20"/>
        <end position="103"/>
    </location>
</feature>
<sequence length="105" mass="11253">MGFQAAKEMTPQEVEERLGSGEGLYMLDVREPAEWAAGHLAGAVHIPLGQLIERVNELDAKREIIVMCRGGGRSGLACELLGERGFSVVNMAGGLLNWTGELTGE</sequence>
<evidence type="ECO:0000313" key="2">
    <source>
        <dbReference type="EMBL" id="MBP3964993.1"/>
    </source>
</evidence>
<dbReference type="SMART" id="SM00450">
    <property type="entry name" value="RHOD"/>
    <property type="match status" value="1"/>
</dbReference>
<protein>
    <submittedName>
        <fullName evidence="2">Rhodanese-like domain-containing protein</fullName>
    </submittedName>
</protein>
<gene>
    <name evidence="2" type="ORF">I8J30_19900</name>
</gene>